<keyword evidence="4" id="KW-0731">Sigma factor</keyword>
<dbReference type="EMBL" id="JADINF010000127">
    <property type="protein sequence ID" value="MBO8424363.1"/>
    <property type="molecule type" value="Genomic_DNA"/>
</dbReference>
<dbReference type="PROSITE" id="PS50943">
    <property type="entry name" value="HTH_CROC1"/>
    <property type="match status" value="1"/>
</dbReference>
<organism evidence="8 9">
    <name type="scientific">Candidatus Stercoripulliclostridium pullicola</name>
    <dbReference type="NCBI Taxonomy" id="2840953"/>
    <lineage>
        <taxon>Bacteria</taxon>
        <taxon>Bacillati</taxon>
        <taxon>Bacillota</taxon>
        <taxon>Clostridia</taxon>
        <taxon>Eubacteriales</taxon>
        <taxon>Candidatus Stercoripulliclostridium</taxon>
    </lineage>
</organism>
<keyword evidence="6" id="KW-0804">Transcription</keyword>
<dbReference type="GO" id="GO:0016987">
    <property type="term" value="F:sigma factor activity"/>
    <property type="evidence" value="ECO:0007669"/>
    <property type="project" value="UniProtKB-KW"/>
</dbReference>
<dbReference type="PANTHER" id="PTHR30376:SF3">
    <property type="entry name" value="RNA POLYMERASE SIGMA FACTOR RPOH"/>
    <property type="match status" value="1"/>
</dbReference>
<dbReference type="InterPro" id="IPR050813">
    <property type="entry name" value="Sigma-70_Factor"/>
</dbReference>
<dbReference type="Proteomes" id="UP000727857">
    <property type="component" value="Unassembled WGS sequence"/>
</dbReference>
<evidence type="ECO:0000313" key="8">
    <source>
        <dbReference type="EMBL" id="MBO8424363.1"/>
    </source>
</evidence>
<dbReference type="NCBIfam" id="NF004471">
    <property type="entry name" value="PRK05803.1"/>
    <property type="match status" value="1"/>
</dbReference>
<protein>
    <submittedName>
        <fullName evidence="8">RNA polymerase sporulation sigma factor SigK</fullName>
    </submittedName>
</protein>
<evidence type="ECO:0000256" key="3">
    <source>
        <dbReference type="ARBA" id="ARBA00023015"/>
    </source>
</evidence>
<comment type="similarity">
    <text evidence="1">Belongs to the sigma-70 factor family.</text>
</comment>
<dbReference type="NCBIfam" id="TIGR02937">
    <property type="entry name" value="sigma70-ECF"/>
    <property type="match status" value="1"/>
</dbReference>
<dbReference type="Gene3D" id="1.10.10.10">
    <property type="entry name" value="Winged helix-like DNA-binding domain superfamily/Winged helix DNA-binding domain"/>
    <property type="match status" value="1"/>
</dbReference>
<dbReference type="CDD" id="cd06171">
    <property type="entry name" value="Sigma70_r4"/>
    <property type="match status" value="1"/>
</dbReference>
<evidence type="ECO:0000259" key="7">
    <source>
        <dbReference type="PROSITE" id="PS50943"/>
    </source>
</evidence>
<keyword evidence="5" id="KW-0238">DNA-binding</keyword>
<gene>
    <name evidence="8" type="primary">sigK</name>
    <name evidence="8" type="ORF">IAB16_05040</name>
</gene>
<dbReference type="Pfam" id="PF04545">
    <property type="entry name" value="Sigma70_r4"/>
    <property type="match status" value="1"/>
</dbReference>
<dbReference type="PROSITE" id="PS00716">
    <property type="entry name" value="SIGMA70_2"/>
    <property type="match status" value="1"/>
</dbReference>
<evidence type="ECO:0000256" key="5">
    <source>
        <dbReference type="ARBA" id="ARBA00023125"/>
    </source>
</evidence>
<evidence type="ECO:0000256" key="2">
    <source>
        <dbReference type="ARBA" id="ARBA00022969"/>
    </source>
</evidence>
<accession>A0A940IDI8</accession>
<dbReference type="GO" id="GO:0006352">
    <property type="term" value="P:DNA-templated transcription initiation"/>
    <property type="evidence" value="ECO:0007669"/>
    <property type="project" value="InterPro"/>
</dbReference>
<keyword evidence="2" id="KW-0749">Sporulation</keyword>
<evidence type="ECO:0000256" key="4">
    <source>
        <dbReference type="ARBA" id="ARBA00023082"/>
    </source>
</evidence>
<proteinExistence type="inferred from homology"/>
<dbReference type="SUPFAM" id="SSF88946">
    <property type="entry name" value="Sigma2 domain of RNA polymerase sigma factors"/>
    <property type="match status" value="1"/>
</dbReference>
<dbReference type="InterPro" id="IPR001387">
    <property type="entry name" value="Cro/C1-type_HTH"/>
</dbReference>
<dbReference type="InterPro" id="IPR014284">
    <property type="entry name" value="RNA_pol_sigma-70_dom"/>
</dbReference>
<evidence type="ECO:0000256" key="6">
    <source>
        <dbReference type="ARBA" id="ARBA00023163"/>
    </source>
</evidence>
<dbReference type="PIRSF" id="PIRSF000770">
    <property type="entry name" value="RNA_pol_sigma-SigE/K"/>
    <property type="match status" value="1"/>
</dbReference>
<dbReference type="PANTHER" id="PTHR30376">
    <property type="entry name" value="SIGMA FACTOR RPOH HEAT SHOCK RELATED"/>
    <property type="match status" value="1"/>
</dbReference>
<dbReference type="InterPro" id="IPR007630">
    <property type="entry name" value="RNA_pol_sigma70_r4"/>
</dbReference>
<feature type="domain" description="HTH cro/C1-type" evidence="7">
    <location>
        <begin position="196"/>
        <end position="217"/>
    </location>
</feature>
<dbReference type="PRINTS" id="PR00046">
    <property type="entry name" value="SIGMA70FCT"/>
</dbReference>
<dbReference type="GO" id="GO:0030435">
    <property type="term" value="P:sporulation resulting in formation of a cellular spore"/>
    <property type="evidence" value="ECO:0007669"/>
    <property type="project" value="UniProtKB-KW"/>
</dbReference>
<comment type="caution">
    <text evidence="8">The sequence shown here is derived from an EMBL/GenBank/DDBJ whole genome shotgun (WGS) entry which is preliminary data.</text>
</comment>
<reference evidence="8" key="2">
    <citation type="journal article" date="2021" name="PeerJ">
        <title>Extensive microbial diversity within the chicken gut microbiome revealed by metagenomics and culture.</title>
        <authorList>
            <person name="Gilroy R."/>
            <person name="Ravi A."/>
            <person name="Getino M."/>
            <person name="Pursley I."/>
            <person name="Horton D.L."/>
            <person name="Alikhan N.F."/>
            <person name="Baker D."/>
            <person name="Gharbi K."/>
            <person name="Hall N."/>
            <person name="Watson M."/>
            <person name="Adriaenssens E.M."/>
            <person name="Foster-Nyarko E."/>
            <person name="Jarju S."/>
            <person name="Secka A."/>
            <person name="Antonio M."/>
            <person name="Oren A."/>
            <person name="Chaudhuri R.R."/>
            <person name="La Ragione R."/>
            <person name="Hildebrand F."/>
            <person name="Pallen M.J."/>
        </authorList>
    </citation>
    <scope>NUCLEOTIDE SEQUENCE</scope>
    <source>
        <strain evidence="8">517</strain>
    </source>
</reference>
<name>A0A940IDI8_9FIRM</name>
<evidence type="ECO:0000256" key="1">
    <source>
        <dbReference type="ARBA" id="ARBA00007788"/>
    </source>
</evidence>
<dbReference type="InterPro" id="IPR036388">
    <property type="entry name" value="WH-like_DNA-bd_sf"/>
</dbReference>
<dbReference type="InterPro" id="IPR007627">
    <property type="entry name" value="RNA_pol_sigma70_r2"/>
</dbReference>
<dbReference type="SUPFAM" id="SSF88659">
    <property type="entry name" value="Sigma3 and sigma4 domains of RNA polymerase sigma factors"/>
    <property type="match status" value="1"/>
</dbReference>
<dbReference type="InterPro" id="IPR000943">
    <property type="entry name" value="RNA_pol_sigma70"/>
</dbReference>
<dbReference type="Pfam" id="PF04542">
    <property type="entry name" value="Sigma70_r2"/>
    <property type="match status" value="1"/>
</dbReference>
<keyword evidence="3" id="KW-0805">Transcription regulation</keyword>
<reference evidence="8" key="1">
    <citation type="submission" date="2020-10" db="EMBL/GenBank/DDBJ databases">
        <authorList>
            <person name="Gilroy R."/>
        </authorList>
    </citation>
    <scope>NUCLEOTIDE SEQUENCE</scope>
    <source>
        <strain evidence="8">517</strain>
    </source>
</reference>
<dbReference type="GO" id="GO:0003677">
    <property type="term" value="F:DNA binding"/>
    <property type="evidence" value="ECO:0007669"/>
    <property type="project" value="UniProtKB-KW"/>
</dbReference>
<evidence type="ECO:0000313" key="9">
    <source>
        <dbReference type="Proteomes" id="UP000727857"/>
    </source>
</evidence>
<sequence>MIIIEGFFALLSNILLLTSGIENANSFPHPLSHEKEKEYLEKYRAGDMKAREILINHNLRLVVYIAKKYVNYPDKDELLSVGTYGLIKAIDSYKPGKSTTLATYASRCIENEILMAMRGYKKRRSDVSIYDRVGADKEGNDVAIVDMLAVDEDSVYTNMEAELKRGTLKRLIDRTLKPREKQLIRYRYGLDNDVPLTQQETAEKLGISRSYVSRMEKAALIKLRREIETENIEL</sequence>
<dbReference type="AlphaFoldDB" id="A0A940IDI8"/>
<dbReference type="InterPro" id="IPR013324">
    <property type="entry name" value="RNA_pol_sigma_r3/r4-like"/>
</dbReference>
<dbReference type="Gene3D" id="1.20.120.1810">
    <property type="match status" value="1"/>
</dbReference>
<dbReference type="InterPro" id="IPR013325">
    <property type="entry name" value="RNA_pol_sigma_r2"/>
</dbReference>